<accession>A0ABV4GYI1</accession>
<dbReference type="Proteomes" id="UP001565927">
    <property type="component" value="Unassembled WGS sequence"/>
</dbReference>
<gene>
    <name evidence="3" type="ORF">AB2L27_06195</name>
</gene>
<protein>
    <submittedName>
        <fullName evidence="3">Glycoside hydrolase family 15</fullName>
    </submittedName>
</protein>
<keyword evidence="3" id="KW-0378">Hydrolase</keyword>
<organism evidence="3 4">
    <name type="scientific">Kineococcus halophytocola</name>
    <dbReference type="NCBI Taxonomy" id="3234027"/>
    <lineage>
        <taxon>Bacteria</taxon>
        <taxon>Bacillati</taxon>
        <taxon>Actinomycetota</taxon>
        <taxon>Actinomycetes</taxon>
        <taxon>Kineosporiales</taxon>
        <taxon>Kineosporiaceae</taxon>
        <taxon>Kineococcus</taxon>
    </lineage>
</organism>
<evidence type="ECO:0000313" key="4">
    <source>
        <dbReference type="Proteomes" id="UP001565927"/>
    </source>
</evidence>
<reference evidence="3 4" key="1">
    <citation type="submission" date="2024-07" db="EMBL/GenBank/DDBJ databases">
        <authorList>
            <person name="Thanompreechachai J."/>
            <person name="Duangmal K."/>
        </authorList>
    </citation>
    <scope>NUCLEOTIDE SEQUENCE [LARGE SCALE GENOMIC DNA]</scope>
    <source>
        <strain evidence="3 4">LSe6-4</strain>
    </source>
</reference>
<evidence type="ECO:0000256" key="2">
    <source>
        <dbReference type="SAM" id="Phobius"/>
    </source>
</evidence>
<dbReference type="PANTHER" id="PTHR31616">
    <property type="entry name" value="TREHALASE"/>
    <property type="match status" value="1"/>
</dbReference>
<feature type="region of interest" description="Disordered" evidence="1">
    <location>
        <begin position="1"/>
        <end position="27"/>
    </location>
</feature>
<dbReference type="Gene3D" id="1.50.10.10">
    <property type="match status" value="1"/>
</dbReference>
<name>A0ABV4GYI1_9ACTN</name>
<proteinExistence type="predicted"/>
<sequence>MRSQLSDDATPGVVSRPGAGEDAGRPRPCRRRALLAGAAAGVLAGGAGAAALWWPRPGGEARPGLLGWPGDPDRAAAVPREQAWVAAGRVPGAGGAHEPMARQALVDLNRLVRHNGSGELPVTFLAGPAGAWAYSWPRDGAFAAAAFARTGHRPEAVSVLAWMRAVQDLGDDGGFEARYDARGQAPDSRHAQADGAGWAAWAMAEVLTGPGSGFRRPADLDDPRLSPTAPLSPLLRRTSAYLLRVTGNGTRLPAPSSDYWERRERRLTLGTAAVILLGLRHAALVYAHLGMGAAARGLDRAARRQADLVHEAFAPSGYQRYAESDGDGDGTGPCASTCFLLPPFTATADPGVLAAWQRYQREAARPAGGVAPGVGWKDDGISWTPEVSLVAFSAAAAGRDGQARRWLDWLDAHRTREGSIPEKVLADGAPAGPAPLGWSAANVLLTLERLGTAL</sequence>
<keyword evidence="2" id="KW-0472">Membrane</keyword>
<keyword evidence="4" id="KW-1185">Reference proteome</keyword>
<comment type="caution">
    <text evidence="3">The sequence shown here is derived from an EMBL/GenBank/DDBJ whole genome shotgun (WGS) entry which is preliminary data.</text>
</comment>
<dbReference type="PROSITE" id="PS51318">
    <property type="entry name" value="TAT"/>
    <property type="match status" value="1"/>
</dbReference>
<dbReference type="SUPFAM" id="SSF48208">
    <property type="entry name" value="Six-hairpin glycosidases"/>
    <property type="match status" value="1"/>
</dbReference>
<keyword evidence="2" id="KW-1133">Transmembrane helix</keyword>
<dbReference type="RefSeq" id="WP_370440607.1">
    <property type="nucleotide sequence ID" value="NZ_JBGFTU010000006.1"/>
</dbReference>
<evidence type="ECO:0000256" key="1">
    <source>
        <dbReference type="SAM" id="MobiDB-lite"/>
    </source>
</evidence>
<evidence type="ECO:0000313" key="3">
    <source>
        <dbReference type="EMBL" id="MEZ0164356.1"/>
    </source>
</evidence>
<dbReference type="InterPro" id="IPR008928">
    <property type="entry name" value="6-hairpin_glycosidase_sf"/>
</dbReference>
<feature type="transmembrane region" description="Helical" evidence="2">
    <location>
        <begin position="33"/>
        <end position="54"/>
    </location>
</feature>
<keyword evidence="2" id="KW-0812">Transmembrane</keyword>
<dbReference type="PANTHER" id="PTHR31616:SF0">
    <property type="entry name" value="GLUCAN 1,4-ALPHA-GLUCOSIDASE"/>
    <property type="match status" value="1"/>
</dbReference>
<dbReference type="EMBL" id="JBGFTU010000006">
    <property type="protein sequence ID" value="MEZ0164356.1"/>
    <property type="molecule type" value="Genomic_DNA"/>
</dbReference>
<dbReference type="GO" id="GO:0016787">
    <property type="term" value="F:hydrolase activity"/>
    <property type="evidence" value="ECO:0007669"/>
    <property type="project" value="UniProtKB-KW"/>
</dbReference>
<dbReference type="InterPro" id="IPR006311">
    <property type="entry name" value="TAT_signal"/>
</dbReference>
<dbReference type="InterPro" id="IPR012341">
    <property type="entry name" value="6hp_glycosidase-like_sf"/>
</dbReference>